<keyword evidence="1" id="KW-0732">Signal</keyword>
<organism evidence="3 4">
    <name type="scientific">Dorcoceras hygrometricum</name>
    <dbReference type="NCBI Taxonomy" id="472368"/>
    <lineage>
        <taxon>Eukaryota</taxon>
        <taxon>Viridiplantae</taxon>
        <taxon>Streptophyta</taxon>
        <taxon>Embryophyta</taxon>
        <taxon>Tracheophyta</taxon>
        <taxon>Spermatophyta</taxon>
        <taxon>Magnoliopsida</taxon>
        <taxon>eudicotyledons</taxon>
        <taxon>Gunneridae</taxon>
        <taxon>Pentapetalae</taxon>
        <taxon>asterids</taxon>
        <taxon>lamiids</taxon>
        <taxon>Lamiales</taxon>
        <taxon>Gesneriaceae</taxon>
        <taxon>Didymocarpoideae</taxon>
        <taxon>Trichosporeae</taxon>
        <taxon>Loxocarpinae</taxon>
        <taxon>Dorcoceras</taxon>
    </lineage>
</organism>
<dbReference type="InterPro" id="IPR012946">
    <property type="entry name" value="X8"/>
</dbReference>
<dbReference type="OrthoDB" id="1928574at2759"/>
<evidence type="ECO:0000313" key="3">
    <source>
        <dbReference type="EMBL" id="KZV57062.1"/>
    </source>
</evidence>
<dbReference type="InterPro" id="IPR044788">
    <property type="entry name" value="X8_dom_prot"/>
</dbReference>
<name>A0A2Z7DBQ2_9LAMI</name>
<dbReference type="GO" id="GO:0009506">
    <property type="term" value="C:plasmodesma"/>
    <property type="evidence" value="ECO:0007669"/>
    <property type="project" value="UniProtKB-ARBA"/>
</dbReference>
<proteinExistence type="predicted"/>
<accession>A0A2Z7DBQ2</accession>
<dbReference type="GO" id="GO:0016787">
    <property type="term" value="F:hydrolase activity"/>
    <property type="evidence" value="ECO:0007669"/>
    <property type="project" value="UniProtKB-KW"/>
</dbReference>
<dbReference type="PANTHER" id="PTHR31044">
    <property type="entry name" value="BETA-1,3 GLUCANASE"/>
    <property type="match status" value="1"/>
</dbReference>
<evidence type="ECO:0000313" key="4">
    <source>
        <dbReference type="Proteomes" id="UP000250235"/>
    </source>
</evidence>
<keyword evidence="4" id="KW-1185">Reference proteome</keyword>
<dbReference type="SMART" id="SM00768">
    <property type="entry name" value="X8"/>
    <property type="match status" value="1"/>
</dbReference>
<dbReference type="AlphaFoldDB" id="A0A2Z7DBQ2"/>
<evidence type="ECO:0000256" key="1">
    <source>
        <dbReference type="ARBA" id="ARBA00022729"/>
    </source>
</evidence>
<sequence>MQLSKEWCVAETRAPTDKLQAFLDYSCGVINCSAIQPGAPCFEPNDVISHASYALNQEYRHTNVCRIDIGTFSTIDPCNLFFPLFIYTYIHRYTYIYILIHYG</sequence>
<dbReference type="Proteomes" id="UP000250235">
    <property type="component" value="Unassembled WGS sequence"/>
</dbReference>
<dbReference type="Gene3D" id="1.20.58.1040">
    <property type="match status" value="1"/>
</dbReference>
<reference evidence="3 4" key="1">
    <citation type="journal article" date="2015" name="Proc. Natl. Acad. Sci. U.S.A.">
        <title>The resurrection genome of Boea hygrometrica: A blueprint for survival of dehydration.</title>
        <authorList>
            <person name="Xiao L."/>
            <person name="Yang G."/>
            <person name="Zhang L."/>
            <person name="Yang X."/>
            <person name="Zhao S."/>
            <person name="Ji Z."/>
            <person name="Zhou Q."/>
            <person name="Hu M."/>
            <person name="Wang Y."/>
            <person name="Chen M."/>
            <person name="Xu Y."/>
            <person name="Jin H."/>
            <person name="Xiao X."/>
            <person name="Hu G."/>
            <person name="Bao F."/>
            <person name="Hu Y."/>
            <person name="Wan P."/>
            <person name="Li L."/>
            <person name="Deng X."/>
            <person name="Kuang T."/>
            <person name="Xiang C."/>
            <person name="Zhu J.K."/>
            <person name="Oliver M.J."/>
            <person name="He Y."/>
        </authorList>
    </citation>
    <scope>NUCLEOTIDE SEQUENCE [LARGE SCALE GENOMIC DNA]</scope>
    <source>
        <strain evidence="4">cv. XS01</strain>
    </source>
</reference>
<protein>
    <submittedName>
        <fullName evidence="3">Glycosyl hydrolase family 17 protein</fullName>
    </submittedName>
</protein>
<feature type="domain" description="X8" evidence="2">
    <location>
        <begin position="6"/>
        <end position="80"/>
    </location>
</feature>
<dbReference type="PANTHER" id="PTHR31044:SF52">
    <property type="entry name" value="OS01G0631500 PROTEIN"/>
    <property type="match status" value="1"/>
</dbReference>
<dbReference type="EMBL" id="KQ987720">
    <property type="protein sequence ID" value="KZV57062.1"/>
    <property type="molecule type" value="Genomic_DNA"/>
</dbReference>
<dbReference type="Pfam" id="PF07983">
    <property type="entry name" value="X8"/>
    <property type="match status" value="1"/>
</dbReference>
<gene>
    <name evidence="3" type="ORF">F511_05936</name>
</gene>
<keyword evidence="3" id="KW-0378">Hydrolase</keyword>
<evidence type="ECO:0000259" key="2">
    <source>
        <dbReference type="SMART" id="SM00768"/>
    </source>
</evidence>